<dbReference type="Pfam" id="PF00571">
    <property type="entry name" value="CBS"/>
    <property type="match status" value="2"/>
</dbReference>
<dbReference type="PROSITE" id="PS51371">
    <property type="entry name" value="CBS"/>
    <property type="match status" value="2"/>
</dbReference>
<gene>
    <name evidence="4" type="ORF">CSSPTR1EN2_LOCUS10345</name>
</gene>
<reference evidence="4" key="1">
    <citation type="submission" date="2024-02" db="EMBL/GenBank/DDBJ databases">
        <authorList>
            <consortium name="ELIXIR-Norway"/>
            <consortium name="Elixir Norway"/>
        </authorList>
    </citation>
    <scope>NUCLEOTIDE SEQUENCE</scope>
</reference>
<feature type="domain" description="CBS" evidence="3">
    <location>
        <begin position="124"/>
        <end position="185"/>
    </location>
</feature>
<organism evidence="4 5">
    <name type="scientific">Sphagnum troendelagicum</name>
    <dbReference type="NCBI Taxonomy" id="128251"/>
    <lineage>
        <taxon>Eukaryota</taxon>
        <taxon>Viridiplantae</taxon>
        <taxon>Streptophyta</taxon>
        <taxon>Embryophyta</taxon>
        <taxon>Bryophyta</taxon>
        <taxon>Sphagnophytina</taxon>
        <taxon>Sphagnopsida</taxon>
        <taxon>Sphagnales</taxon>
        <taxon>Sphagnaceae</taxon>
        <taxon>Sphagnum</taxon>
    </lineage>
</organism>
<dbReference type="SMART" id="SM00116">
    <property type="entry name" value="CBS"/>
    <property type="match status" value="2"/>
</dbReference>
<evidence type="ECO:0000256" key="2">
    <source>
        <dbReference type="PROSITE-ProRule" id="PRU00703"/>
    </source>
</evidence>
<sequence>MQAVMEATIGGLGLLGGVQLTGSNVECQLQTGRACCQLAPCSSVDSVSLFSLSHKTAVIRRRQEAKDRGRVTTVLAQGGGSSSMLSLGVASVRSRAGVVEPPRGTLAESSIPQKQGHLTVGDFMTQASDLFVANIDTTVDEALEILVDKRITGMPVVDENWTLVGVVSDYDLLALDSISGKRSPESSLFPEPGRTWRPFKEIQKLLNKTHGKTVGEVMTPSPLVVQEMTNLEDAAKVLLDSKFRRLPVVDEKGRLIGLLTRGNVVRAALEMKRAAMKADGN</sequence>
<proteinExistence type="predicted"/>
<dbReference type="InterPro" id="IPR051462">
    <property type="entry name" value="CBS_domain-containing"/>
</dbReference>
<dbReference type="InterPro" id="IPR046342">
    <property type="entry name" value="CBS_dom_sf"/>
</dbReference>
<dbReference type="PANTHER" id="PTHR48108:SF6">
    <property type="entry name" value="CBS DOMAIN-CONTAINING PROTEIN CBSX1, CHLOROPLASTIC"/>
    <property type="match status" value="1"/>
</dbReference>
<dbReference type="Proteomes" id="UP001497512">
    <property type="component" value="Chromosome 18"/>
</dbReference>
<keyword evidence="1" id="KW-0677">Repeat</keyword>
<dbReference type="SUPFAM" id="SSF54631">
    <property type="entry name" value="CBS-domain pair"/>
    <property type="match status" value="1"/>
</dbReference>
<protein>
    <recommendedName>
        <fullName evidence="3">CBS domain-containing protein</fullName>
    </recommendedName>
</protein>
<keyword evidence="2" id="KW-0129">CBS domain</keyword>
<accession>A0ABP0U1L6</accession>
<dbReference type="EMBL" id="OZ019910">
    <property type="protein sequence ID" value="CAK9210809.1"/>
    <property type="molecule type" value="Genomic_DNA"/>
</dbReference>
<keyword evidence="5" id="KW-1185">Reference proteome</keyword>
<evidence type="ECO:0000313" key="5">
    <source>
        <dbReference type="Proteomes" id="UP001497512"/>
    </source>
</evidence>
<evidence type="ECO:0000313" key="4">
    <source>
        <dbReference type="EMBL" id="CAK9210809.1"/>
    </source>
</evidence>
<dbReference type="InterPro" id="IPR000644">
    <property type="entry name" value="CBS_dom"/>
</dbReference>
<dbReference type="Gene3D" id="3.10.580.10">
    <property type="entry name" value="CBS-domain"/>
    <property type="match status" value="1"/>
</dbReference>
<evidence type="ECO:0000259" key="3">
    <source>
        <dbReference type="PROSITE" id="PS51371"/>
    </source>
</evidence>
<name>A0ABP0U1L6_9BRYO</name>
<feature type="domain" description="CBS" evidence="3">
    <location>
        <begin position="218"/>
        <end position="276"/>
    </location>
</feature>
<evidence type="ECO:0000256" key="1">
    <source>
        <dbReference type="ARBA" id="ARBA00022737"/>
    </source>
</evidence>
<dbReference type="PANTHER" id="PTHR48108">
    <property type="entry name" value="CBS DOMAIN-CONTAINING PROTEIN CBSX2, CHLOROPLASTIC"/>
    <property type="match status" value="1"/>
</dbReference>